<sequence>MCQCRKCNHVFHQSEINRVHNDIYGEELRCPECGSRSFGLINFTYNNYNLSYEGVYKLGKFFKIK</sequence>
<name>A0A1M7YM64_9FIRM</name>
<dbReference type="Gene3D" id="2.20.28.30">
    <property type="entry name" value="RNA polymerase ii, chain L"/>
    <property type="match status" value="1"/>
</dbReference>
<keyword evidence="2" id="KW-1185">Reference proteome</keyword>
<dbReference type="AlphaFoldDB" id="A0A1M7YM64"/>
<accession>A0A1M7YM64</accession>
<protein>
    <submittedName>
        <fullName evidence="1">Uncharacterized protein</fullName>
    </submittedName>
</protein>
<evidence type="ECO:0000313" key="1">
    <source>
        <dbReference type="EMBL" id="SHO53672.1"/>
    </source>
</evidence>
<dbReference type="EMBL" id="FRFD01000014">
    <property type="protein sequence ID" value="SHO53672.1"/>
    <property type="molecule type" value="Genomic_DNA"/>
</dbReference>
<organism evidence="1 2">
    <name type="scientific">Anaerocolumna xylanovorans DSM 12503</name>
    <dbReference type="NCBI Taxonomy" id="1121345"/>
    <lineage>
        <taxon>Bacteria</taxon>
        <taxon>Bacillati</taxon>
        <taxon>Bacillota</taxon>
        <taxon>Clostridia</taxon>
        <taxon>Lachnospirales</taxon>
        <taxon>Lachnospiraceae</taxon>
        <taxon>Anaerocolumna</taxon>
    </lineage>
</organism>
<evidence type="ECO:0000313" key="2">
    <source>
        <dbReference type="Proteomes" id="UP000184612"/>
    </source>
</evidence>
<dbReference type="STRING" id="1121345.SAMN02745217_04227"/>
<dbReference type="Proteomes" id="UP000184612">
    <property type="component" value="Unassembled WGS sequence"/>
</dbReference>
<reference evidence="1 2" key="1">
    <citation type="submission" date="2016-12" db="EMBL/GenBank/DDBJ databases">
        <authorList>
            <person name="Song W.-J."/>
            <person name="Kurnit D.M."/>
        </authorList>
    </citation>
    <scope>NUCLEOTIDE SEQUENCE [LARGE SCALE GENOMIC DNA]</scope>
    <source>
        <strain evidence="1 2">DSM 12503</strain>
    </source>
</reference>
<gene>
    <name evidence="1" type="ORF">SAMN02745217_04227</name>
</gene>
<proteinExistence type="predicted"/>